<evidence type="ECO:0000256" key="5">
    <source>
        <dbReference type="ARBA" id="ARBA00023136"/>
    </source>
</evidence>
<evidence type="ECO:0000256" key="4">
    <source>
        <dbReference type="ARBA" id="ARBA00022989"/>
    </source>
</evidence>
<dbReference type="Gene3D" id="1.20.1250.20">
    <property type="entry name" value="MFS general substrate transporter like domains"/>
    <property type="match status" value="1"/>
</dbReference>
<dbReference type="GO" id="GO:0022857">
    <property type="term" value="F:transmembrane transporter activity"/>
    <property type="evidence" value="ECO:0007669"/>
    <property type="project" value="InterPro"/>
</dbReference>
<keyword evidence="5 7" id="KW-0472">Membrane</keyword>
<name>A0AAV1SG16_9ROSI</name>
<evidence type="ECO:0000313" key="8">
    <source>
        <dbReference type="EMBL" id="CAK7349321.1"/>
    </source>
</evidence>
<feature type="transmembrane region" description="Helical" evidence="7">
    <location>
        <begin position="276"/>
        <end position="297"/>
    </location>
</feature>
<protein>
    <submittedName>
        <fullName evidence="8">Uncharacterized protein</fullName>
    </submittedName>
</protein>
<dbReference type="AlphaFoldDB" id="A0AAV1SG16"/>
<keyword evidence="4 7" id="KW-1133">Transmembrane helix</keyword>
<evidence type="ECO:0000256" key="7">
    <source>
        <dbReference type="SAM" id="Phobius"/>
    </source>
</evidence>
<sequence>MGDIQVEKGPAGGKEDHTADGTVDLKGNPVLRSNTGISLLTLTVSLPSLNPPSSGRGIKEVECDKKASSLTKGIFYGALYIVVADNVGWTLGYAFPTLGLAVSLVVFQIGTPFYRHKSPAESPFIRMAQVLVAAVRNREVPVPDDPKQLHELSLDEYTRSGKFRIGYTSLYAFLDKAAVKSGSSSPWMLCSVTQVEDTKQMIKLLPVWAATFIPSTILAQVHTLFVQQGTVVDRSMGPHFKIPPATFSMLISLAIYDCYFVPVVRHYIQKPRGIILLQRMGIGIVLHVIIMIAACFAERKRLSVAREHNILFVLMGVADNFVEVAKLEFFYDQAPEGMKSLGTSYFTGSLGIGNFLSSFILTKVSNVTKNHGLKGWILDNLNISRLDYYYAFLAILSFLNFLLYLAAARFFVYNVDVDSRRDLQEQKEASLVKAHHQDN</sequence>
<dbReference type="GO" id="GO:0016020">
    <property type="term" value="C:membrane"/>
    <property type="evidence" value="ECO:0007669"/>
    <property type="project" value="UniProtKB-SubCell"/>
</dbReference>
<evidence type="ECO:0000313" key="9">
    <source>
        <dbReference type="Proteomes" id="UP001314170"/>
    </source>
</evidence>
<dbReference type="EMBL" id="CAWUPB010001173">
    <property type="protein sequence ID" value="CAK7349321.1"/>
    <property type="molecule type" value="Genomic_DNA"/>
</dbReference>
<comment type="caution">
    <text evidence="8">The sequence shown here is derived from an EMBL/GenBank/DDBJ whole genome shotgun (WGS) entry which is preliminary data.</text>
</comment>
<accession>A0AAV1SG16</accession>
<evidence type="ECO:0000256" key="2">
    <source>
        <dbReference type="ARBA" id="ARBA00005982"/>
    </source>
</evidence>
<feature type="transmembrane region" description="Helical" evidence="7">
    <location>
        <begin position="388"/>
        <end position="412"/>
    </location>
</feature>
<keyword evidence="9" id="KW-1185">Reference proteome</keyword>
<dbReference type="PANTHER" id="PTHR11654">
    <property type="entry name" value="OLIGOPEPTIDE TRANSPORTER-RELATED"/>
    <property type="match status" value="1"/>
</dbReference>
<evidence type="ECO:0000256" key="1">
    <source>
        <dbReference type="ARBA" id="ARBA00004141"/>
    </source>
</evidence>
<comment type="similarity">
    <text evidence="2">Belongs to the major facilitator superfamily. Proton-dependent oligopeptide transporter (POT/PTR) (TC 2.A.17) family.</text>
</comment>
<dbReference type="Proteomes" id="UP001314170">
    <property type="component" value="Unassembled WGS sequence"/>
</dbReference>
<reference evidence="8 9" key="1">
    <citation type="submission" date="2024-01" db="EMBL/GenBank/DDBJ databases">
        <authorList>
            <person name="Waweru B."/>
        </authorList>
    </citation>
    <scope>NUCLEOTIDE SEQUENCE [LARGE SCALE GENOMIC DNA]</scope>
</reference>
<dbReference type="Pfam" id="PF00854">
    <property type="entry name" value="PTR2"/>
    <property type="match status" value="1"/>
</dbReference>
<evidence type="ECO:0000256" key="3">
    <source>
        <dbReference type="ARBA" id="ARBA00022692"/>
    </source>
</evidence>
<feature type="transmembrane region" description="Helical" evidence="7">
    <location>
        <begin position="343"/>
        <end position="361"/>
    </location>
</feature>
<gene>
    <name evidence="8" type="ORF">DCAF_LOCUS22034</name>
</gene>
<proteinExistence type="inferred from homology"/>
<feature type="region of interest" description="Disordered" evidence="6">
    <location>
        <begin position="1"/>
        <end position="23"/>
    </location>
</feature>
<dbReference type="InterPro" id="IPR036259">
    <property type="entry name" value="MFS_trans_sf"/>
</dbReference>
<feature type="transmembrane region" description="Helical" evidence="7">
    <location>
        <begin position="93"/>
        <end position="114"/>
    </location>
</feature>
<evidence type="ECO:0000256" key="6">
    <source>
        <dbReference type="SAM" id="MobiDB-lite"/>
    </source>
</evidence>
<dbReference type="InterPro" id="IPR000109">
    <property type="entry name" value="POT_fam"/>
</dbReference>
<organism evidence="8 9">
    <name type="scientific">Dovyalis caffra</name>
    <dbReference type="NCBI Taxonomy" id="77055"/>
    <lineage>
        <taxon>Eukaryota</taxon>
        <taxon>Viridiplantae</taxon>
        <taxon>Streptophyta</taxon>
        <taxon>Embryophyta</taxon>
        <taxon>Tracheophyta</taxon>
        <taxon>Spermatophyta</taxon>
        <taxon>Magnoliopsida</taxon>
        <taxon>eudicotyledons</taxon>
        <taxon>Gunneridae</taxon>
        <taxon>Pentapetalae</taxon>
        <taxon>rosids</taxon>
        <taxon>fabids</taxon>
        <taxon>Malpighiales</taxon>
        <taxon>Salicaceae</taxon>
        <taxon>Flacourtieae</taxon>
        <taxon>Dovyalis</taxon>
    </lineage>
</organism>
<feature type="transmembrane region" description="Helical" evidence="7">
    <location>
        <begin position="204"/>
        <end position="225"/>
    </location>
</feature>
<comment type="subcellular location">
    <subcellularLocation>
        <location evidence="1">Membrane</location>
        <topology evidence="1">Multi-pass membrane protein</topology>
    </subcellularLocation>
</comment>
<keyword evidence="3 7" id="KW-0812">Transmembrane</keyword>
<feature type="transmembrane region" description="Helical" evidence="7">
    <location>
        <begin position="245"/>
        <end position="264"/>
    </location>
</feature>